<dbReference type="EMBL" id="CP002364">
    <property type="protein sequence ID" value="ADW18230.1"/>
    <property type="molecule type" value="Genomic_DNA"/>
</dbReference>
<keyword evidence="2" id="KW-1003">Cell membrane</keyword>
<dbReference type="RefSeq" id="WP_015724770.1">
    <property type="nucleotide sequence ID" value="NC_014972.1"/>
</dbReference>
<feature type="transmembrane region" description="Helical" evidence="8">
    <location>
        <begin position="92"/>
        <end position="110"/>
    </location>
</feature>
<feature type="transmembrane region" description="Helical" evidence="8">
    <location>
        <begin position="17"/>
        <end position="39"/>
    </location>
</feature>
<dbReference type="InterPro" id="IPR050297">
    <property type="entry name" value="LipidA_mod_glycosyltrf_83"/>
</dbReference>
<dbReference type="GO" id="GO:0005886">
    <property type="term" value="C:plasma membrane"/>
    <property type="evidence" value="ECO:0007669"/>
    <property type="project" value="UniProtKB-SubCell"/>
</dbReference>
<dbReference type="PANTHER" id="PTHR33908:SF11">
    <property type="entry name" value="MEMBRANE PROTEIN"/>
    <property type="match status" value="1"/>
</dbReference>
<keyword evidence="5 8" id="KW-0812">Transmembrane</keyword>
<evidence type="ECO:0000256" key="2">
    <source>
        <dbReference type="ARBA" id="ARBA00022475"/>
    </source>
</evidence>
<feature type="transmembrane region" description="Helical" evidence="8">
    <location>
        <begin position="117"/>
        <end position="136"/>
    </location>
</feature>
<dbReference type="GO" id="GO:0016763">
    <property type="term" value="F:pentosyltransferase activity"/>
    <property type="evidence" value="ECO:0007669"/>
    <property type="project" value="TreeGrafter"/>
</dbReference>
<proteinExistence type="predicted"/>
<reference evidence="10 11" key="1">
    <citation type="journal article" date="2011" name="Stand. Genomic Sci.">
        <title>Complete genome sequence of Desulfobulbus propionicus type strain (1pr3).</title>
        <authorList>
            <person name="Pagani I."/>
            <person name="Lapidus A."/>
            <person name="Nolan M."/>
            <person name="Lucas S."/>
            <person name="Hammon N."/>
            <person name="Deshpande S."/>
            <person name="Cheng J.F."/>
            <person name="Chertkov O."/>
            <person name="Davenport K."/>
            <person name="Tapia R."/>
            <person name="Han C."/>
            <person name="Goodwin L."/>
            <person name="Pitluck S."/>
            <person name="Liolios K."/>
            <person name="Mavromatis K."/>
            <person name="Ivanova N."/>
            <person name="Mikhailova N."/>
            <person name="Pati A."/>
            <person name="Chen A."/>
            <person name="Palaniappan K."/>
            <person name="Land M."/>
            <person name="Hauser L."/>
            <person name="Chang Y.J."/>
            <person name="Jeffries C.D."/>
            <person name="Detter J.C."/>
            <person name="Brambilla E."/>
            <person name="Kannan K.P."/>
            <person name="Djao O.D."/>
            <person name="Rohde M."/>
            <person name="Pukall R."/>
            <person name="Spring S."/>
            <person name="Goker M."/>
            <person name="Sikorski J."/>
            <person name="Woyke T."/>
            <person name="Bristow J."/>
            <person name="Eisen J.A."/>
            <person name="Markowitz V."/>
            <person name="Hugenholtz P."/>
            <person name="Kyrpides N.C."/>
            <person name="Klenk H.P."/>
        </authorList>
    </citation>
    <scope>NUCLEOTIDE SEQUENCE [LARGE SCALE GENOMIC DNA]</scope>
    <source>
        <strain evidence="11">ATCC 33891 / DSM 2032 / 1pr3</strain>
    </source>
</reference>
<evidence type="ECO:0000313" key="11">
    <source>
        <dbReference type="Proteomes" id="UP000006365"/>
    </source>
</evidence>
<protein>
    <submittedName>
        <fullName evidence="10">Glycosyl transferase family 39</fullName>
    </submittedName>
</protein>
<keyword evidence="4 10" id="KW-0808">Transferase</keyword>
<feature type="transmembrane region" description="Helical" evidence="8">
    <location>
        <begin position="373"/>
        <end position="391"/>
    </location>
</feature>
<keyword evidence="3" id="KW-0328">Glycosyltransferase</keyword>
<evidence type="ECO:0000259" key="9">
    <source>
        <dbReference type="Pfam" id="PF13231"/>
    </source>
</evidence>
<sequence length="579" mass="66643">MNSQEQGRRTFPISEKWIYSGLILLLLVLLVTTILLASVPPVDRDALTHHLFVPKLWLKHGGIYEIPEIHFSYYPMNLDLLYMIPLYFGNDIIPKYIHYCFALLTGLLLYRHLKKRLGMGYGLLGALFFLSVPIIVKLSITVYVDLGVVFFTTASLLLLFHWAEKNFLPPYLILAGLCCGLAAGTKYNGLIGVVVLTLLVPMLYQQSATRERQSNGKALLWGVVFAVATLASFSPWLIRNHAWTGNPIYPLHNSLFQKWRAPAINQHTPTQVDLADTLRQATRQGSSAFISRKILYNEPWWQTLLLPLRFFYEGQDDNPRFFDGKLTPFLLLLPALAFLFRSTNARQRREQKFLLSFALLYFFFTFFQEAMRIRYIVPIVPPLVILSMYGLQETLQRISAWIANPRLRKMVRLAVAACILGSILGYNGQYLASQFAVVNPMPYLRGQISRDAYITTFRPEYPAIQHTNAVVPQNAKVLCIFLGNRGYYMDFQPVFEQPFGNGIFMQFLSKKQKNKNIVQMLNKENITHVLIRDDLTYSWVQQLKETERQFFSPLFNSATQPIFSKFGYTLFAIIQPSHR</sequence>
<gene>
    <name evidence="10" type="ordered locus">Despr_2082</name>
</gene>
<dbReference type="Proteomes" id="UP000006365">
    <property type="component" value="Chromosome"/>
</dbReference>
<dbReference type="InterPro" id="IPR038731">
    <property type="entry name" value="RgtA/B/C-like"/>
</dbReference>
<dbReference type="KEGG" id="dpr:Despr_2082"/>
<feature type="domain" description="Glycosyltransferase RgtA/B/C/D-like" evidence="9">
    <location>
        <begin position="101"/>
        <end position="236"/>
    </location>
</feature>
<organism evidence="10 11">
    <name type="scientific">Desulfobulbus propionicus (strain ATCC 33891 / DSM 2032 / VKM B-1956 / 1pr3)</name>
    <dbReference type="NCBI Taxonomy" id="577650"/>
    <lineage>
        <taxon>Bacteria</taxon>
        <taxon>Pseudomonadati</taxon>
        <taxon>Thermodesulfobacteriota</taxon>
        <taxon>Desulfobulbia</taxon>
        <taxon>Desulfobulbales</taxon>
        <taxon>Desulfobulbaceae</taxon>
        <taxon>Desulfobulbus</taxon>
    </lineage>
</organism>
<evidence type="ECO:0000313" key="10">
    <source>
        <dbReference type="EMBL" id="ADW18230.1"/>
    </source>
</evidence>
<feature type="transmembrane region" description="Helical" evidence="8">
    <location>
        <begin position="142"/>
        <end position="160"/>
    </location>
</feature>
<keyword evidence="11" id="KW-1185">Reference proteome</keyword>
<keyword evidence="6 8" id="KW-1133">Transmembrane helix</keyword>
<feature type="transmembrane region" description="Helical" evidence="8">
    <location>
        <begin position="167"/>
        <end position="183"/>
    </location>
</feature>
<evidence type="ECO:0000256" key="6">
    <source>
        <dbReference type="ARBA" id="ARBA00022989"/>
    </source>
</evidence>
<evidence type="ECO:0000256" key="5">
    <source>
        <dbReference type="ARBA" id="ARBA00022692"/>
    </source>
</evidence>
<dbReference type="PANTHER" id="PTHR33908">
    <property type="entry name" value="MANNOSYLTRANSFERASE YKCB-RELATED"/>
    <property type="match status" value="1"/>
</dbReference>
<evidence type="ECO:0000256" key="7">
    <source>
        <dbReference type="ARBA" id="ARBA00023136"/>
    </source>
</evidence>
<evidence type="ECO:0000256" key="4">
    <source>
        <dbReference type="ARBA" id="ARBA00022679"/>
    </source>
</evidence>
<feature type="transmembrane region" description="Helical" evidence="8">
    <location>
        <begin position="189"/>
        <end position="206"/>
    </location>
</feature>
<evidence type="ECO:0000256" key="3">
    <source>
        <dbReference type="ARBA" id="ARBA00022676"/>
    </source>
</evidence>
<dbReference type="Pfam" id="PF13231">
    <property type="entry name" value="PMT_2"/>
    <property type="match status" value="1"/>
</dbReference>
<feature type="transmembrane region" description="Helical" evidence="8">
    <location>
        <begin position="352"/>
        <end position="367"/>
    </location>
</feature>
<evidence type="ECO:0000256" key="8">
    <source>
        <dbReference type="SAM" id="Phobius"/>
    </source>
</evidence>
<dbReference type="GO" id="GO:0009103">
    <property type="term" value="P:lipopolysaccharide biosynthetic process"/>
    <property type="evidence" value="ECO:0007669"/>
    <property type="project" value="UniProtKB-ARBA"/>
</dbReference>
<feature type="transmembrane region" description="Helical" evidence="8">
    <location>
        <begin position="218"/>
        <end position="238"/>
    </location>
</feature>
<feature type="transmembrane region" description="Helical" evidence="8">
    <location>
        <begin position="321"/>
        <end position="340"/>
    </location>
</feature>
<feature type="transmembrane region" description="Helical" evidence="8">
    <location>
        <begin position="411"/>
        <end position="432"/>
    </location>
</feature>
<name>A0A7U3YMR2_DESPD</name>
<evidence type="ECO:0000256" key="1">
    <source>
        <dbReference type="ARBA" id="ARBA00004651"/>
    </source>
</evidence>
<accession>A0A7U3YMR2</accession>
<comment type="subcellular location">
    <subcellularLocation>
        <location evidence="1">Cell membrane</location>
        <topology evidence="1">Multi-pass membrane protein</topology>
    </subcellularLocation>
</comment>
<keyword evidence="7 8" id="KW-0472">Membrane</keyword>
<dbReference type="AlphaFoldDB" id="A0A7U3YMR2"/>